<name>A0AAV2TUU8_CALDB</name>
<comment type="subcellular location">
    <subcellularLocation>
        <location evidence="1">Membrane</location>
        <topology evidence="1">Multi-pass membrane protein</topology>
    </subcellularLocation>
</comment>
<evidence type="ECO:0000259" key="11">
    <source>
        <dbReference type="PROSITE" id="PS50922"/>
    </source>
</evidence>
<organism evidence="12 13">
    <name type="scientific">Calicophoron daubneyi</name>
    <name type="common">Rumen fluke</name>
    <name type="synonym">Paramphistomum daubneyi</name>
    <dbReference type="NCBI Taxonomy" id="300641"/>
    <lineage>
        <taxon>Eukaryota</taxon>
        <taxon>Metazoa</taxon>
        <taxon>Spiralia</taxon>
        <taxon>Lophotrochozoa</taxon>
        <taxon>Platyhelminthes</taxon>
        <taxon>Trematoda</taxon>
        <taxon>Digenea</taxon>
        <taxon>Plagiorchiida</taxon>
        <taxon>Pronocephalata</taxon>
        <taxon>Paramphistomoidea</taxon>
        <taxon>Paramphistomidae</taxon>
        <taxon>Calicophoron</taxon>
    </lineage>
</organism>
<feature type="transmembrane region" description="Helical" evidence="10">
    <location>
        <begin position="121"/>
        <end position="139"/>
    </location>
</feature>
<evidence type="ECO:0000256" key="9">
    <source>
        <dbReference type="SAM" id="MobiDB-lite"/>
    </source>
</evidence>
<dbReference type="EMBL" id="CAXLJL010000822">
    <property type="protein sequence ID" value="CAL5141224.1"/>
    <property type="molecule type" value="Genomic_DNA"/>
</dbReference>
<dbReference type="PANTHER" id="PTHR12371:SF11">
    <property type="entry name" value="TRANSLOCATING CHAIN-ASSOCIATED MEMBRANE PROTEIN"/>
    <property type="match status" value="1"/>
</dbReference>
<dbReference type="Pfam" id="PF03798">
    <property type="entry name" value="TRAM_LAG1_CLN8"/>
    <property type="match status" value="1"/>
</dbReference>
<dbReference type="SMART" id="SM00724">
    <property type="entry name" value="TLC"/>
    <property type="match status" value="1"/>
</dbReference>
<evidence type="ECO:0000256" key="4">
    <source>
        <dbReference type="ARBA" id="ARBA00022692"/>
    </source>
</evidence>
<feature type="transmembrane region" description="Helical" evidence="10">
    <location>
        <begin position="195"/>
        <end position="212"/>
    </location>
</feature>
<comment type="caution">
    <text evidence="12">The sequence shown here is derived from an EMBL/GenBank/DDBJ whole genome shotgun (WGS) entry which is preliminary data.</text>
</comment>
<keyword evidence="3" id="KW-0813">Transport</keyword>
<evidence type="ECO:0000256" key="5">
    <source>
        <dbReference type="ARBA" id="ARBA00022927"/>
    </source>
</evidence>
<feature type="transmembrane region" description="Helical" evidence="10">
    <location>
        <begin position="21"/>
        <end position="42"/>
    </location>
</feature>
<feature type="domain" description="TLC" evidence="11">
    <location>
        <begin position="115"/>
        <end position="326"/>
    </location>
</feature>
<dbReference type="PIRSF" id="PIRSF005449">
    <property type="entry name" value="Translocation_assoc_membrane"/>
    <property type="match status" value="1"/>
</dbReference>
<evidence type="ECO:0000256" key="8">
    <source>
        <dbReference type="PROSITE-ProRule" id="PRU00205"/>
    </source>
</evidence>
<feature type="compositionally biased region" description="Basic residues" evidence="9">
    <location>
        <begin position="374"/>
        <end position="385"/>
    </location>
</feature>
<feature type="region of interest" description="Disordered" evidence="9">
    <location>
        <begin position="326"/>
        <end position="385"/>
    </location>
</feature>
<keyword evidence="6 10" id="KW-1133">Transmembrane helix</keyword>
<sequence length="385" mass="44415">MTVRPLRKKSKNASYFSHEFIIANHGDIVSFVAMLIIMGLLYRGTNSIASTFVFIQHNVTDEDQAQHKPLYGPGRADLCVIFFYTLIFIVTHAVIQEYVFDRFAKKLSLTKIRLGKLNESAHLTIFYIFSLFWAIYNIVNEGLIPNLSSLWEDYPQRMLPFWTKLFFIAQICFWLHDYPELYFQQIKKELIPSRLLTSTAYLLGITFAYLGGLSKLCIALLVLHYASDVFLHCGRALHLAEYSKAASIGFTVWNTIFVPVRMACVILSFLVLHYGLGSKSVSQIDVEAGNFNTPSIRMSMMLFLFITQAFMVWNFITFHQRRRRDKHSQGGSKGWFSSNQDGVAQKRKEKKKGKKEDEDTSDVADSDQNNQRELRHRKPIKARSQ</sequence>
<keyword evidence="5" id="KW-0653">Protein transport</keyword>
<evidence type="ECO:0000256" key="10">
    <source>
        <dbReference type="SAM" id="Phobius"/>
    </source>
</evidence>
<dbReference type="GO" id="GO:0045048">
    <property type="term" value="P:protein insertion into ER membrane"/>
    <property type="evidence" value="ECO:0007669"/>
    <property type="project" value="TreeGrafter"/>
</dbReference>
<evidence type="ECO:0000256" key="1">
    <source>
        <dbReference type="ARBA" id="ARBA00004141"/>
    </source>
</evidence>
<dbReference type="PROSITE" id="PS50922">
    <property type="entry name" value="TLC"/>
    <property type="match status" value="1"/>
</dbReference>
<gene>
    <name evidence="12" type="ORF">CDAUBV1_LOCUS16481</name>
</gene>
<dbReference type="InterPro" id="IPR006634">
    <property type="entry name" value="TLC-dom"/>
</dbReference>
<comment type="similarity">
    <text evidence="2">Belongs to the TRAM family.</text>
</comment>
<accession>A0AAV2TUU8</accession>
<keyword evidence="4 8" id="KW-0812">Transmembrane</keyword>
<evidence type="ECO:0000256" key="3">
    <source>
        <dbReference type="ARBA" id="ARBA00022448"/>
    </source>
</evidence>
<evidence type="ECO:0000256" key="7">
    <source>
        <dbReference type="ARBA" id="ARBA00023136"/>
    </source>
</evidence>
<feature type="transmembrane region" description="Helical" evidence="10">
    <location>
        <begin position="296"/>
        <end position="316"/>
    </location>
</feature>
<evidence type="ECO:0000313" key="13">
    <source>
        <dbReference type="Proteomes" id="UP001497525"/>
    </source>
</evidence>
<reference evidence="12" key="1">
    <citation type="submission" date="2024-06" db="EMBL/GenBank/DDBJ databases">
        <authorList>
            <person name="Liu X."/>
            <person name="Lenzi L."/>
            <person name="Haldenby T S."/>
            <person name="Uol C."/>
        </authorList>
    </citation>
    <scope>NUCLEOTIDE SEQUENCE</scope>
</reference>
<dbReference type="GO" id="GO:0005789">
    <property type="term" value="C:endoplasmic reticulum membrane"/>
    <property type="evidence" value="ECO:0007669"/>
    <property type="project" value="TreeGrafter"/>
</dbReference>
<proteinExistence type="inferred from homology"/>
<evidence type="ECO:0000256" key="2">
    <source>
        <dbReference type="ARBA" id="ARBA00005999"/>
    </source>
</evidence>
<evidence type="ECO:0000256" key="6">
    <source>
        <dbReference type="ARBA" id="ARBA00022989"/>
    </source>
</evidence>
<dbReference type="GO" id="GO:0006616">
    <property type="term" value="P:SRP-dependent cotranslational protein targeting to membrane, translocation"/>
    <property type="evidence" value="ECO:0007669"/>
    <property type="project" value="InterPro"/>
</dbReference>
<evidence type="ECO:0000313" key="12">
    <source>
        <dbReference type="EMBL" id="CAL5141224.1"/>
    </source>
</evidence>
<dbReference type="InterPro" id="IPR016447">
    <property type="entry name" value="Translocation_assoc_membrane"/>
</dbReference>
<dbReference type="Proteomes" id="UP001497525">
    <property type="component" value="Unassembled WGS sequence"/>
</dbReference>
<dbReference type="PANTHER" id="PTHR12371">
    <property type="entry name" value="TRANSLOCATION ASSOCIATED MEMBRANE PROTEIN"/>
    <property type="match status" value="1"/>
</dbReference>
<feature type="transmembrane region" description="Helical" evidence="10">
    <location>
        <begin position="252"/>
        <end position="276"/>
    </location>
</feature>
<keyword evidence="7 8" id="KW-0472">Membrane</keyword>
<feature type="transmembrane region" description="Helical" evidence="10">
    <location>
        <begin position="81"/>
        <end position="100"/>
    </location>
</feature>
<protein>
    <recommendedName>
        <fullName evidence="11">TLC domain-containing protein</fullName>
    </recommendedName>
</protein>
<dbReference type="AlphaFoldDB" id="A0AAV2TUU8"/>